<feature type="compositionally biased region" description="Basic and acidic residues" evidence="1">
    <location>
        <begin position="46"/>
        <end position="61"/>
    </location>
</feature>
<reference evidence="2" key="1">
    <citation type="submission" date="2023-10" db="EMBL/GenBank/DDBJ databases">
        <authorList>
            <person name="Hackl T."/>
        </authorList>
    </citation>
    <scope>NUCLEOTIDE SEQUENCE</scope>
</reference>
<feature type="region of interest" description="Disordered" evidence="1">
    <location>
        <begin position="31"/>
        <end position="114"/>
    </location>
</feature>
<protein>
    <submittedName>
        <fullName evidence="2">Uu.00g141390.m01.CDS01</fullName>
    </submittedName>
</protein>
<name>A0AAI8VQ98_9PEZI</name>
<evidence type="ECO:0000313" key="2">
    <source>
        <dbReference type="EMBL" id="CAJ2509113.1"/>
    </source>
</evidence>
<keyword evidence="3" id="KW-1185">Reference proteome</keyword>
<feature type="compositionally biased region" description="Polar residues" evidence="1">
    <location>
        <begin position="454"/>
        <end position="486"/>
    </location>
</feature>
<proteinExistence type="predicted"/>
<dbReference type="AlphaFoldDB" id="A0AAI8VQ98"/>
<feature type="region of interest" description="Disordered" evidence="1">
    <location>
        <begin position="374"/>
        <end position="429"/>
    </location>
</feature>
<gene>
    <name evidence="2" type="ORF">KHLLAP_LOCUS9581</name>
</gene>
<dbReference type="EMBL" id="CAUWAG010000012">
    <property type="protein sequence ID" value="CAJ2509113.1"/>
    <property type="molecule type" value="Genomic_DNA"/>
</dbReference>
<feature type="region of interest" description="Disordered" evidence="1">
    <location>
        <begin position="178"/>
        <end position="261"/>
    </location>
</feature>
<evidence type="ECO:0000256" key="1">
    <source>
        <dbReference type="SAM" id="MobiDB-lite"/>
    </source>
</evidence>
<feature type="compositionally biased region" description="Basic residues" evidence="1">
    <location>
        <begin position="178"/>
        <end position="188"/>
    </location>
</feature>
<feature type="region of interest" description="Disordered" evidence="1">
    <location>
        <begin position="452"/>
        <end position="542"/>
    </location>
</feature>
<comment type="caution">
    <text evidence="2">The sequence shown here is derived from an EMBL/GenBank/DDBJ whole genome shotgun (WGS) entry which is preliminary data.</text>
</comment>
<evidence type="ECO:0000313" key="3">
    <source>
        <dbReference type="Proteomes" id="UP001295740"/>
    </source>
</evidence>
<organism evidence="2 3">
    <name type="scientific">Anthostomella pinea</name>
    <dbReference type="NCBI Taxonomy" id="933095"/>
    <lineage>
        <taxon>Eukaryota</taxon>
        <taxon>Fungi</taxon>
        <taxon>Dikarya</taxon>
        <taxon>Ascomycota</taxon>
        <taxon>Pezizomycotina</taxon>
        <taxon>Sordariomycetes</taxon>
        <taxon>Xylariomycetidae</taxon>
        <taxon>Xylariales</taxon>
        <taxon>Xylariaceae</taxon>
        <taxon>Anthostomella</taxon>
    </lineage>
</organism>
<feature type="compositionally biased region" description="Basic and acidic residues" evidence="1">
    <location>
        <begin position="392"/>
        <end position="404"/>
    </location>
</feature>
<dbReference type="Proteomes" id="UP001295740">
    <property type="component" value="Unassembled WGS sequence"/>
</dbReference>
<accession>A0AAI8VQ98</accession>
<feature type="compositionally biased region" description="Polar residues" evidence="1">
    <location>
        <begin position="493"/>
        <end position="513"/>
    </location>
</feature>
<sequence>MHPLNHGAPSFDDNVSLPGFKFAHGYGFKTSQQTSYRCNTPGCRYPHPDESKTADGREHKNGPRLSPTRRPSAPFEPVFRRISSRREADRPSEASADSTSISPFELDPESSDARGQQIVNHEAISTWLHSIVSSSEQSVIRTSLPLELEHSSPLSSETAASEDQLDVMVIIPISSRSRRIHTRGHRSTRSGTGFDGPLSSPSDTQLRPPSHVLGDQIGASMRSAALPNRSQRLKSDTSGSIDWEKSWPKRKPRRAHNVSEVSPDPAALIHAADFFAMVTQKDDSVDDGNADDMLCPDFKVHHAQFHAIQQLALKSCPELHRQVGDFAQTVNKSEAGLPLVAPNYSEFDKSRHRHRPRVSDTLSKGFRSLGRKLYRSGSSSHSARSDFPAPPDGKERRYLARDSTDVWPSSGEESPVFNTPESPGTPAYSSGSYVDPLAMAALMITAADLDRLSGTGSRQQRAGASGSSRSQTPLSSGVDSPINGPSVSGLATPDNTPNYSPSTSLPQVSQTSLAARPPQRPGQRRRAQRSRLSEVTTPEEPGSLIEPVDYVAEPTLSYLSSAVGTLQEISGELENANPESLYPRPLTISREGISKIISYFWL</sequence>
<feature type="compositionally biased region" description="Polar residues" evidence="1">
    <location>
        <begin position="416"/>
        <end position="429"/>
    </location>
</feature>